<feature type="chain" id="PRO_5035945115" description="Transmembrane protein" evidence="1">
    <location>
        <begin position="19"/>
        <end position="363"/>
    </location>
</feature>
<keyword evidence="1" id="KW-0732">Signal</keyword>
<sequence>MMFILFFHFHFFGIIVEAYYLQHFMTSSISGDEGWLIKSFTLQPLFIHNIVQETQFLGDIRNLDCVQISTFENFNKVRIIFYLYQYILRIDDWPSAQLFYIIVDQWTQSWYFTDNTGSNISADIGSDYSSSQYNDFPLHTLNSIIVELYSDCSTTKFWGLTNFSITLNKCYLGYQFFLDSTTDCIMWILWQSFFQLQNLFDGLEGWIKNKFPTFTLQTNDFQLKMLVLTQFDSVITYLTLLDHLSLIIQFRIEYLSTMPITVRVYQVRKSSLIIEHGQLMILKIKLNQKQIVQMVQWAFVNCQSFFEGQQTQFNVLMIIQYHLMVVLLSKNHVWKGVHFVQKENGLNKNFEPSFLRRQDNNRK</sequence>
<name>A0A8S1QMV4_PARPR</name>
<comment type="caution">
    <text evidence="2">The sequence shown here is derived from an EMBL/GenBank/DDBJ whole genome shotgun (WGS) entry which is preliminary data.</text>
</comment>
<dbReference type="EMBL" id="CAJJDM010000193">
    <property type="protein sequence ID" value="CAD8116922.1"/>
    <property type="molecule type" value="Genomic_DNA"/>
</dbReference>
<dbReference type="PANTHER" id="PTHR39767">
    <property type="entry name" value="CALCIUM/CALMODULIN-BINDING MEMBRANE PROTEIN PCM4-RELATED"/>
    <property type="match status" value="1"/>
</dbReference>
<dbReference type="PANTHER" id="PTHR39767:SF2">
    <property type="entry name" value="CHROMOSOME UNDETERMINED SCAFFOLD_1, WHOLE GENOME SHOTGUN SEQUENCE"/>
    <property type="match status" value="1"/>
</dbReference>
<proteinExistence type="predicted"/>
<protein>
    <recommendedName>
        <fullName evidence="4">Transmembrane protein</fullName>
    </recommendedName>
</protein>
<organism evidence="2 3">
    <name type="scientific">Paramecium primaurelia</name>
    <dbReference type="NCBI Taxonomy" id="5886"/>
    <lineage>
        <taxon>Eukaryota</taxon>
        <taxon>Sar</taxon>
        <taxon>Alveolata</taxon>
        <taxon>Ciliophora</taxon>
        <taxon>Intramacronucleata</taxon>
        <taxon>Oligohymenophorea</taxon>
        <taxon>Peniculida</taxon>
        <taxon>Parameciidae</taxon>
        <taxon>Paramecium</taxon>
    </lineage>
</organism>
<evidence type="ECO:0000313" key="3">
    <source>
        <dbReference type="Proteomes" id="UP000688137"/>
    </source>
</evidence>
<evidence type="ECO:0000256" key="1">
    <source>
        <dbReference type="SAM" id="SignalP"/>
    </source>
</evidence>
<dbReference type="AlphaFoldDB" id="A0A8S1QMV4"/>
<gene>
    <name evidence="2" type="ORF">PPRIM_AZ9-3.1.T1840004</name>
</gene>
<evidence type="ECO:0008006" key="4">
    <source>
        <dbReference type="Google" id="ProtNLM"/>
    </source>
</evidence>
<evidence type="ECO:0000313" key="2">
    <source>
        <dbReference type="EMBL" id="CAD8116922.1"/>
    </source>
</evidence>
<accession>A0A8S1QMV4</accession>
<dbReference type="Proteomes" id="UP000688137">
    <property type="component" value="Unassembled WGS sequence"/>
</dbReference>
<keyword evidence="3" id="KW-1185">Reference proteome</keyword>
<feature type="signal peptide" evidence="1">
    <location>
        <begin position="1"/>
        <end position="18"/>
    </location>
</feature>
<reference evidence="2" key="1">
    <citation type="submission" date="2021-01" db="EMBL/GenBank/DDBJ databases">
        <authorList>
            <consortium name="Genoscope - CEA"/>
            <person name="William W."/>
        </authorList>
    </citation>
    <scope>NUCLEOTIDE SEQUENCE</scope>
</reference>